<sequence>TLCGDGVGSNVFMQKRLEDQTRMEQTITTMLLFAAITFIFLTLPMCVFIAVIYSEVVESSTWNDVHLDLVENITTGLITLSHATNFFVYFVSAVRFRSHLLELLKCS</sequence>
<proteinExistence type="predicted"/>
<reference evidence="2" key="1">
    <citation type="submission" date="2014-12" db="EMBL/GenBank/DDBJ databases">
        <title>Insight into the proteome of Arion vulgaris.</title>
        <authorList>
            <person name="Aradska J."/>
            <person name="Bulat T."/>
            <person name="Smidak R."/>
            <person name="Sarate P."/>
            <person name="Gangsoo J."/>
            <person name="Sialana F."/>
            <person name="Bilban M."/>
            <person name="Lubec G."/>
        </authorList>
    </citation>
    <scope>NUCLEOTIDE SEQUENCE</scope>
    <source>
        <tissue evidence="2">Skin</tissue>
    </source>
</reference>
<accession>A0A0B6ZTX4</accession>
<evidence type="ECO:0000256" key="1">
    <source>
        <dbReference type="SAM" id="Phobius"/>
    </source>
</evidence>
<keyword evidence="1" id="KW-1133">Transmembrane helix</keyword>
<dbReference type="EMBL" id="HACG01025209">
    <property type="protein sequence ID" value="CEK72074.1"/>
    <property type="molecule type" value="Transcribed_RNA"/>
</dbReference>
<feature type="transmembrane region" description="Helical" evidence="1">
    <location>
        <begin position="30"/>
        <end position="53"/>
    </location>
</feature>
<evidence type="ECO:0008006" key="3">
    <source>
        <dbReference type="Google" id="ProtNLM"/>
    </source>
</evidence>
<dbReference type="Gene3D" id="1.20.1070.10">
    <property type="entry name" value="Rhodopsin 7-helix transmembrane proteins"/>
    <property type="match status" value="1"/>
</dbReference>
<feature type="non-terminal residue" evidence="2">
    <location>
        <position position="1"/>
    </location>
</feature>
<evidence type="ECO:0000313" key="2">
    <source>
        <dbReference type="EMBL" id="CEK72074.1"/>
    </source>
</evidence>
<feature type="non-terminal residue" evidence="2">
    <location>
        <position position="107"/>
    </location>
</feature>
<name>A0A0B6ZTX4_9EUPU</name>
<keyword evidence="1" id="KW-0472">Membrane</keyword>
<dbReference type="AlphaFoldDB" id="A0A0B6ZTX4"/>
<organism evidence="2">
    <name type="scientific">Arion vulgaris</name>
    <dbReference type="NCBI Taxonomy" id="1028688"/>
    <lineage>
        <taxon>Eukaryota</taxon>
        <taxon>Metazoa</taxon>
        <taxon>Spiralia</taxon>
        <taxon>Lophotrochozoa</taxon>
        <taxon>Mollusca</taxon>
        <taxon>Gastropoda</taxon>
        <taxon>Heterobranchia</taxon>
        <taxon>Euthyneura</taxon>
        <taxon>Panpulmonata</taxon>
        <taxon>Eupulmonata</taxon>
        <taxon>Stylommatophora</taxon>
        <taxon>Helicina</taxon>
        <taxon>Arionoidea</taxon>
        <taxon>Arionidae</taxon>
        <taxon>Arion</taxon>
    </lineage>
</organism>
<dbReference type="SUPFAM" id="SSF81321">
    <property type="entry name" value="Family A G protein-coupled receptor-like"/>
    <property type="match status" value="1"/>
</dbReference>
<keyword evidence="1" id="KW-0812">Transmembrane</keyword>
<protein>
    <recommendedName>
        <fullName evidence="3">G-protein coupled receptors family 1 profile domain-containing protein</fullName>
    </recommendedName>
</protein>
<feature type="transmembrane region" description="Helical" evidence="1">
    <location>
        <begin position="73"/>
        <end position="91"/>
    </location>
</feature>
<gene>
    <name evidence="2" type="primary">ORF80968</name>
</gene>